<dbReference type="InterPro" id="IPR008928">
    <property type="entry name" value="6-hairpin_glycosidase_sf"/>
</dbReference>
<accession>A0ABU4HIQ8</accession>
<dbReference type="Proteomes" id="UP001284601">
    <property type="component" value="Unassembled WGS sequence"/>
</dbReference>
<dbReference type="EMBL" id="JAWSTH010000003">
    <property type="protein sequence ID" value="MDW5593203.1"/>
    <property type="molecule type" value="Genomic_DNA"/>
</dbReference>
<reference evidence="4 5" key="2">
    <citation type="submission" date="2023-10" db="EMBL/GenBank/DDBJ databases">
        <authorList>
            <person name="Han X.F."/>
        </authorList>
    </citation>
    <scope>NUCLEOTIDE SEQUENCE [LARGE SCALE GENOMIC DNA]</scope>
    <source>
        <strain evidence="4 5">KCTC 39840</strain>
    </source>
</reference>
<feature type="region of interest" description="Disordered" evidence="1">
    <location>
        <begin position="14"/>
        <end position="34"/>
    </location>
</feature>
<organism evidence="4 5">
    <name type="scientific">Conexibacter stalactiti</name>
    <dbReference type="NCBI Taxonomy" id="1940611"/>
    <lineage>
        <taxon>Bacteria</taxon>
        <taxon>Bacillati</taxon>
        <taxon>Actinomycetota</taxon>
        <taxon>Thermoleophilia</taxon>
        <taxon>Solirubrobacterales</taxon>
        <taxon>Conexibacteraceae</taxon>
        <taxon>Conexibacter</taxon>
    </lineage>
</organism>
<comment type="caution">
    <text evidence="4">The sequence shown here is derived from an EMBL/GenBank/DDBJ whole genome shotgun (WGS) entry which is preliminary data.</text>
</comment>
<dbReference type="InterPro" id="IPR013780">
    <property type="entry name" value="Glyco_hydro_b"/>
</dbReference>
<feature type="domain" description="Glycosyl hydrolase family 95 catalytic" evidence="3">
    <location>
        <begin position="367"/>
        <end position="537"/>
    </location>
</feature>
<protein>
    <recommendedName>
        <fullName evidence="3">Glycosyl hydrolase family 95 catalytic domain-containing protein</fullName>
    </recommendedName>
</protein>
<feature type="chain" id="PRO_5046393454" description="Glycosyl hydrolase family 95 catalytic domain-containing protein" evidence="2">
    <location>
        <begin position="20"/>
        <end position="1119"/>
    </location>
</feature>
<dbReference type="Pfam" id="PF22124">
    <property type="entry name" value="Glyco_hydro_95_cat"/>
    <property type="match status" value="1"/>
</dbReference>
<name>A0ABU4HIQ8_9ACTN</name>
<keyword evidence="2" id="KW-0732">Signal</keyword>
<proteinExistence type="predicted"/>
<dbReference type="PANTHER" id="PTHR31084:SF0">
    <property type="entry name" value="ALPHA-L-FUCOSIDASE 2"/>
    <property type="match status" value="1"/>
</dbReference>
<dbReference type="PANTHER" id="PTHR31084">
    <property type="entry name" value="ALPHA-L-FUCOSIDASE 2"/>
    <property type="match status" value="1"/>
</dbReference>
<dbReference type="InterPro" id="IPR054363">
    <property type="entry name" value="GH95_cat"/>
</dbReference>
<dbReference type="Gene3D" id="1.50.10.10">
    <property type="match status" value="1"/>
</dbReference>
<reference evidence="5" key="1">
    <citation type="submission" date="2023-07" db="EMBL/GenBank/DDBJ databases">
        <title>Conexibacter stalactiti sp. nov., isolated from stalactites in a lava cave and emended description of the genus Conexibacter.</title>
        <authorList>
            <person name="Lee S.D."/>
        </authorList>
    </citation>
    <scope>NUCLEOTIDE SEQUENCE [LARGE SCALE GENOMIC DNA]</scope>
    <source>
        <strain evidence="5">KCTC 39840</strain>
    </source>
</reference>
<dbReference type="Gene3D" id="2.60.40.1180">
    <property type="entry name" value="Golgi alpha-mannosidase II"/>
    <property type="match status" value="1"/>
</dbReference>
<keyword evidence="5" id="KW-1185">Reference proteome</keyword>
<dbReference type="SUPFAM" id="SSF48208">
    <property type="entry name" value="Six-hairpin glycosidases"/>
    <property type="match status" value="1"/>
</dbReference>
<evidence type="ECO:0000313" key="4">
    <source>
        <dbReference type="EMBL" id="MDW5593203.1"/>
    </source>
</evidence>
<evidence type="ECO:0000259" key="3">
    <source>
        <dbReference type="Pfam" id="PF22124"/>
    </source>
</evidence>
<evidence type="ECO:0000256" key="2">
    <source>
        <dbReference type="SAM" id="SignalP"/>
    </source>
</evidence>
<evidence type="ECO:0000313" key="5">
    <source>
        <dbReference type="Proteomes" id="UP001284601"/>
    </source>
</evidence>
<dbReference type="Gene3D" id="2.60.120.560">
    <property type="entry name" value="Exo-inulinase, domain 1"/>
    <property type="match status" value="1"/>
</dbReference>
<evidence type="ECO:0000256" key="1">
    <source>
        <dbReference type="SAM" id="MobiDB-lite"/>
    </source>
</evidence>
<dbReference type="InterPro" id="IPR012341">
    <property type="entry name" value="6hp_glycosidase-like_sf"/>
</dbReference>
<sequence>MAAALTAALATSGAAVAHAAPGSPGHGRDGRATSAWKGGELQVDTAGVVSRSDLVLEDPAWHEPQSMPLGNGRLGAAVWSRDGFTAQLNRNDTFPDLKSAGRLSVPGLFRLASAADYDGRLALHDAELRQRGGGMTARAYVRADSDQLVLEVTGAPAGERQTAELRLPAARRPATSADGGIAALAETFSDARSGVSSGAVAAITAKGRDVRAEAIDGTTVRISFLPERDGSFRVVAGVPTYNGGDVAAAARDAVAGAGGPASKLERPHRDWWHAFWEQAAPLRVDSPDGVGEYMEALRAQQLYTTAATQRNAVPTGQAGAANMLNPWPDGATSPSTWFHFNVRQQVFANFGAGTASFNDAYLRLYTDRLARLRAWTQANWPGAEGTCVPELIRFDGSADGCVAAGEPSWTNRILTGGLEVSHDIWQQYRHTGDPAVLRQGYPLMSEVARFYLSQLRAGADGLLHLNNVNAFETQWGTTDPAPDLAGMRVVFPIVARLAAERGDGELAARLRDAHAKLPPLPTTSRGGEQVLAWSATDEPAKNTQNVELEALVPWGVLGADSPLMQASFRQRVFPLTREWNEDPIWAARLHLPDEMRTLLVQGTDDLQKYPNGFTVHGKNDDPLVGRHQYSSWNAIVASALQEGLVQSYDGTVRIAASVPRGWNVSGSVEIGGGHRVSTQLADGVPTVVGIEAGASERVTIANPWPGAWVRVVAADRRGRGHGRGGHGGDGGGTVVRPTRAATVDVPLQRGRAYTLERVARPAASFRFGTLAGAPASTVKRLGERTLGVASGQPSAQIASDLVANVAPEKLHALTPARVGAQLYVDRSDTIAALPPALEGATTIRGATADARVTAPTDYLSFDLSRPAPVAVAIDARGEGRWWPAWLTEQGFERSGTTVATRDYLQRFQIQGGKVRASGGGVTLTRAGSDWGDQVVEVSVHQVQVGAAVVFRAPDSRNGYVWQLGGPLGSPGGLGQLRMSVLVNGRSTLLGSVSPIRPAPGHTYRLRIEAIGDRIRTFVDGTLVDERTDATHAAGRVGVSLGGSDVGVYDDWKVTNPAGATLFEERFDGDLSAWDVPAGRQDNPLVVFTKQFPAGRVTLGPPSGISGQGDAPYVTFVGGR</sequence>
<gene>
    <name evidence="4" type="ORF">R7226_02560</name>
</gene>
<feature type="compositionally biased region" description="Low complexity" evidence="1">
    <location>
        <begin position="14"/>
        <end position="23"/>
    </location>
</feature>
<feature type="signal peptide" evidence="2">
    <location>
        <begin position="1"/>
        <end position="19"/>
    </location>
</feature>